<dbReference type="PANTHER" id="PTHR42682:SF5">
    <property type="entry name" value="HYDROGENASE-4 COMPONENT F"/>
    <property type="match status" value="1"/>
</dbReference>
<evidence type="ECO:0000256" key="4">
    <source>
        <dbReference type="ARBA" id="ARBA00022989"/>
    </source>
</evidence>
<evidence type="ECO:0000256" key="2">
    <source>
        <dbReference type="ARBA" id="ARBA00022475"/>
    </source>
</evidence>
<evidence type="ECO:0000256" key="5">
    <source>
        <dbReference type="ARBA" id="ARBA00023002"/>
    </source>
</evidence>
<evidence type="ECO:0000259" key="9">
    <source>
        <dbReference type="Pfam" id="PF00361"/>
    </source>
</evidence>
<keyword evidence="4 8" id="KW-1133">Transmembrane helix</keyword>
<feature type="transmembrane region" description="Helical" evidence="8">
    <location>
        <begin position="246"/>
        <end position="267"/>
    </location>
</feature>
<feature type="transmembrane region" description="Helical" evidence="8">
    <location>
        <begin position="76"/>
        <end position="99"/>
    </location>
</feature>
<feature type="transmembrane region" description="Helical" evidence="8">
    <location>
        <begin position="6"/>
        <end position="25"/>
    </location>
</feature>
<keyword evidence="11" id="KW-1185">Reference proteome</keyword>
<keyword evidence="2" id="KW-1003">Cell membrane</keyword>
<dbReference type="EMBL" id="CP087164">
    <property type="protein sequence ID" value="UGS35786.1"/>
    <property type="molecule type" value="Genomic_DNA"/>
</dbReference>
<feature type="transmembrane region" description="Helical" evidence="8">
    <location>
        <begin position="457"/>
        <end position="479"/>
    </location>
</feature>
<dbReference type="InterPro" id="IPR001750">
    <property type="entry name" value="ND/Mrp_TM"/>
</dbReference>
<keyword evidence="5" id="KW-0560">Oxidoreductase</keyword>
<name>A0A9E6XWI9_9ACTN</name>
<evidence type="ECO:0000256" key="6">
    <source>
        <dbReference type="ARBA" id="ARBA00023136"/>
    </source>
</evidence>
<feature type="transmembrane region" description="Helical" evidence="8">
    <location>
        <begin position="320"/>
        <end position="340"/>
    </location>
</feature>
<dbReference type="InterPro" id="IPR052175">
    <property type="entry name" value="ComplexI-like_HydComp"/>
</dbReference>
<dbReference type="Proteomes" id="UP001162834">
    <property type="component" value="Chromosome"/>
</dbReference>
<feature type="transmembrane region" description="Helical" evidence="8">
    <location>
        <begin position="166"/>
        <end position="187"/>
    </location>
</feature>
<accession>A0A9E6XWI9</accession>
<dbReference type="Pfam" id="PF00361">
    <property type="entry name" value="Proton_antipo_M"/>
    <property type="match status" value="1"/>
</dbReference>
<organism evidence="10 11">
    <name type="scientific">Capillimicrobium parvum</name>
    <dbReference type="NCBI Taxonomy" id="2884022"/>
    <lineage>
        <taxon>Bacteria</taxon>
        <taxon>Bacillati</taxon>
        <taxon>Actinomycetota</taxon>
        <taxon>Thermoleophilia</taxon>
        <taxon>Solirubrobacterales</taxon>
        <taxon>Capillimicrobiaceae</taxon>
        <taxon>Capillimicrobium</taxon>
    </lineage>
</organism>
<evidence type="ECO:0000313" key="11">
    <source>
        <dbReference type="Proteomes" id="UP001162834"/>
    </source>
</evidence>
<dbReference type="AlphaFoldDB" id="A0A9E6XWI9"/>
<sequence>MTEHALLLASLTVGLPALGALLVAAARTPRQADAGNVVVAVLTAAVALTLAAVVLARGGAAPIDDGWTYLDGAGGVFLALTAVVGLGSALLSPVYLRHAGRTGAGARGSRARYYVALHLFWAALLAVPLAGNLGVAWLLVEATTAASALLVAFTGSRHALEAGWKYLVLTSLGLSVALLGIVVLTIALPGGGLSTLDWRSLHEHSGAVAPGAGLLAFVLILAGLATKIGWAPVHNWLPDAHSEAPAPVSALLSAALLPSVLLVAWRVRDALEPAVGASTARALFLGFGLASLLVAVPFLWRALPFKRLLAFSSLEHMGVIALGVGFGTPLAIAGVLLHVAGHGLAKSLGFYSALPLLRHDPRASHHAPDGVAATSPATAAAMGVSLGALGGLPPSPLFLSELLVLAGGIQAGRTAVVAIAAVALALGFLGLLHALLEGVVGPARRHRRHAARRSERRIAAMTAVLAIGLLALTAAGLALPGSELVDSLATVAP</sequence>
<dbReference type="KEGG" id="sbae:DSM104329_02181"/>
<evidence type="ECO:0000256" key="3">
    <source>
        <dbReference type="ARBA" id="ARBA00022692"/>
    </source>
</evidence>
<evidence type="ECO:0000256" key="8">
    <source>
        <dbReference type="SAM" id="Phobius"/>
    </source>
</evidence>
<evidence type="ECO:0000256" key="1">
    <source>
        <dbReference type="ARBA" id="ARBA00004651"/>
    </source>
</evidence>
<dbReference type="GO" id="GO:0016491">
    <property type="term" value="F:oxidoreductase activity"/>
    <property type="evidence" value="ECO:0007669"/>
    <property type="project" value="UniProtKB-KW"/>
</dbReference>
<feature type="transmembrane region" description="Helical" evidence="8">
    <location>
        <begin position="37"/>
        <end position="56"/>
    </location>
</feature>
<reference evidence="10" key="1">
    <citation type="journal article" date="2022" name="Int. J. Syst. Evol. Microbiol.">
        <title>Pseudomonas aegrilactucae sp. nov. and Pseudomonas morbosilactucae sp. nov., pathogens causing bacterial rot of lettuce in Japan.</title>
        <authorList>
            <person name="Sawada H."/>
            <person name="Fujikawa T."/>
            <person name="Satou M."/>
        </authorList>
    </citation>
    <scope>NUCLEOTIDE SEQUENCE</scope>
    <source>
        <strain evidence="10">0166_1</strain>
    </source>
</reference>
<comment type="subcellular location">
    <subcellularLocation>
        <location evidence="1">Cell membrane</location>
        <topology evidence="1">Multi-pass membrane protein</topology>
    </subcellularLocation>
    <subcellularLocation>
        <location evidence="7">Membrane</location>
        <topology evidence="7">Multi-pass membrane protein</topology>
    </subcellularLocation>
</comment>
<evidence type="ECO:0000256" key="7">
    <source>
        <dbReference type="RuleBase" id="RU000320"/>
    </source>
</evidence>
<dbReference type="PANTHER" id="PTHR42682">
    <property type="entry name" value="HYDROGENASE-4 COMPONENT F"/>
    <property type="match status" value="1"/>
</dbReference>
<dbReference type="RefSeq" id="WP_259315468.1">
    <property type="nucleotide sequence ID" value="NZ_CP087164.1"/>
</dbReference>
<feature type="transmembrane region" description="Helical" evidence="8">
    <location>
        <begin position="207"/>
        <end position="225"/>
    </location>
</feature>
<proteinExistence type="predicted"/>
<feature type="transmembrane region" description="Helical" evidence="8">
    <location>
        <begin position="415"/>
        <end position="436"/>
    </location>
</feature>
<protein>
    <submittedName>
        <fullName evidence="10">NAD(P)H-quinone oxidoreductase subunit 2, chloroplastic</fullName>
    </submittedName>
</protein>
<feature type="transmembrane region" description="Helical" evidence="8">
    <location>
        <begin position="111"/>
        <end position="129"/>
    </location>
</feature>
<dbReference type="GO" id="GO:0005886">
    <property type="term" value="C:plasma membrane"/>
    <property type="evidence" value="ECO:0007669"/>
    <property type="project" value="UniProtKB-SubCell"/>
</dbReference>
<evidence type="ECO:0000313" key="10">
    <source>
        <dbReference type="EMBL" id="UGS35786.1"/>
    </source>
</evidence>
<gene>
    <name evidence="10" type="primary">ndhB_2</name>
    <name evidence="10" type="ORF">DSM104329_02181</name>
</gene>
<feature type="domain" description="NADH:quinone oxidoreductase/Mrp antiporter transmembrane" evidence="9">
    <location>
        <begin position="130"/>
        <end position="424"/>
    </location>
</feature>
<keyword evidence="6 8" id="KW-0472">Membrane</keyword>
<feature type="transmembrane region" description="Helical" evidence="8">
    <location>
        <begin position="279"/>
        <end position="300"/>
    </location>
</feature>
<keyword evidence="3 7" id="KW-0812">Transmembrane</keyword>